<dbReference type="RefSeq" id="WP_073029633.1">
    <property type="nucleotide sequence ID" value="NZ_FQXJ01000006.1"/>
</dbReference>
<dbReference type="PANTHER" id="PTHR30388:SF6">
    <property type="entry name" value="XANTHINE DEHYDROGENASE SUBUNIT A-RELATED"/>
    <property type="match status" value="1"/>
</dbReference>
<gene>
    <name evidence="3" type="ORF">SAMN02746098_02051</name>
</gene>
<name>A0A1M5XIZ9_9FIRM</name>
<dbReference type="Proteomes" id="UP000183954">
    <property type="component" value="Unassembled WGS sequence"/>
</dbReference>
<sequence>MEKEMYQGLKKASDKNLDVALITIISVLGSTPRKPGAKMLVFADGTTVGTIGGGCGEAEGRREALNVLTSHAPKVHYLNMTADIAQEEGMVCGGIMGLFIEYLGSQSPAEQISLMKDYLSAVNEAANPVLVTVIEATEGRLAGRKMFVKNNGEVTGDLGLEELTRVGLESIKLGGKRCQPLLVSLDSEFEPCDTTVNKATFRFLVETPTTVVQLLILGAGHIALPLATMAKIVGYEVTVVDDRRSFANSNRFPTADRIICDDFERALDEITINPQTFVVIITRGHRYDKMCLCKVINQSASYIGMIGSRKRVKALLTELEEEGIPSEALQRLHSPIGLKIGAETPEELAVSILSELIKVQRESNQNGKLK</sequence>
<evidence type="ECO:0000313" key="4">
    <source>
        <dbReference type="Proteomes" id="UP000183954"/>
    </source>
</evidence>
<evidence type="ECO:0000259" key="1">
    <source>
        <dbReference type="Pfam" id="PF02625"/>
    </source>
</evidence>
<evidence type="ECO:0000259" key="2">
    <source>
        <dbReference type="Pfam" id="PF13478"/>
    </source>
</evidence>
<dbReference type="STRING" id="1121420.SAMN02746098_02051"/>
<dbReference type="AlphaFoldDB" id="A0A1M5XIZ9"/>
<feature type="domain" description="XdhC Rossmann" evidence="2">
    <location>
        <begin position="214"/>
        <end position="356"/>
    </location>
</feature>
<dbReference type="OrthoDB" id="9773039at2"/>
<dbReference type="InterPro" id="IPR052698">
    <property type="entry name" value="MoCofactor_Util/Proc"/>
</dbReference>
<proteinExistence type="predicted"/>
<dbReference type="Pfam" id="PF13478">
    <property type="entry name" value="XdhC_C"/>
    <property type="match status" value="1"/>
</dbReference>
<evidence type="ECO:0000313" key="3">
    <source>
        <dbReference type="EMBL" id="SHH99780.1"/>
    </source>
</evidence>
<accession>A0A1M5XIZ9</accession>
<organism evidence="3 4">
    <name type="scientific">Desulfosporosinus lacus DSM 15449</name>
    <dbReference type="NCBI Taxonomy" id="1121420"/>
    <lineage>
        <taxon>Bacteria</taxon>
        <taxon>Bacillati</taxon>
        <taxon>Bacillota</taxon>
        <taxon>Clostridia</taxon>
        <taxon>Eubacteriales</taxon>
        <taxon>Desulfitobacteriaceae</taxon>
        <taxon>Desulfosporosinus</taxon>
    </lineage>
</organism>
<reference evidence="4" key="1">
    <citation type="submission" date="2016-11" db="EMBL/GenBank/DDBJ databases">
        <authorList>
            <person name="Varghese N."/>
            <person name="Submissions S."/>
        </authorList>
    </citation>
    <scope>NUCLEOTIDE SEQUENCE [LARGE SCALE GENOMIC DNA]</scope>
    <source>
        <strain evidence="4">DSM 15449</strain>
    </source>
</reference>
<dbReference type="InterPro" id="IPR003777">
    <property type="entry name" value="XdhC_CoxI"/>
</dbReference>
<feature type="domain" description="XdhC- CoxI" evidence="1">
    <location>
        <begin position="16"/>
        <end position="76"/>
    </location>
</feature>
<protein>
    <submittedName>
        <fullName evidence="3">Xanthine dehydrogenase accessory factor</fullName>
    </submittedName>
</protein>
<dbReference type="InterPro" id="IPR027051">
    <property type="entry name" value="XdhC_Rossmann_dom"/>
</dbReference>
<dbReference type="Pfam" id="PF02625">
    <property type="entry name" value="XdhC_CoxI"/>
    <property type="match status" value="1"/>
</dbReference>
<keyword evidence="4" id="KW-1185">Reference proteome</keyword>
<dbReference type="PANTHER" id="PTHR30388">
    <property type="entry name" value="ALDEHYDE OXIDOREDUCTASE MOLYBDENUM COFACTOR ASSEMBLY PROTEIN"/>
    <property type="match status" value="1"/>
</dbReference>
<dbReference type="EMBL" id="FQXJ01000006">
    <property type="protein sequence ID" value="SHH99780.1"/>
    <property type="molecule type" value="Genomic_DNA"/>
</dbReference>
<dbReference type="Gene3D" id="3.40.50.720">
    <property type="entry name" value="NAD(P)-binding Rossmann-like Domain"/>
    <property type="match status" value="1"/>
</dbReference>